<dbReference type="Proteomes" id="UP001054889">
    <property type="component" value="Unassembled WGS sequence"/>
</dbReference>
<dbReference type="AlphaFoldDB" id="A0AAV5FNS5"/>
<keyword evidence="3" id="KW-1185">Reference proteome</keyword>
<comment type="pathway">
    <text evidence="1">Protein modification; protein ubiquitination.</text>
</comment>
<name>A0AAV5FNS5_ELECO</name>
<dbReference type="EMBL" id="BQKI01000090">
    <property type="protein sequence ID" value="GJN36641.1"/>
    <property type="molecule type" value="Genomic_DNA"/>
</dbReference>
<dbReference type="Gene3D" id="3.30.710.10">
    <property type="entry name" value="Potassium Channel Kv1.1, Chain A"/>
    <property type="match status" value="1"/>
</dbReference>
<reference evidence="2" key="1">
    <citation type="journal article" date="2018" name="DNA Res.">
        <title>Multiple hybrid de novo genome assembly of finger millet, an orphan allotetraploid crop.</title>
        <authorList>
            <person name="Hatakeyama M."/>
            <person name="Aluri S."/>
            <person name="Balachadran M.T."/>
            <person name="Sivarajan S.R."/>
            <person name="Patrignani A."/>
            <person name="Gruter S."/>
            <person name="Poveda L."/>
            <person name="Shimizu-Inatsugi R."/>
            <person name="Baeten J."/>
            <person name="Francoijs K.J."/>
            <person name="Nataraja K.N."/>
            <person name="Reddy Y.A.N."/>
            <person name="Phadnis S."/>
            <person name="Ravikumar R.L."/>
            <person name="Schlapbach R."/>
            <person name="Sreeman S.M."/>
            <person name="Shimizu K.K."/>
        </authorList>
    </citation>
    <scope>NUCLEOTIDE SEQUENCE</scope>
</reference>
<proteinExistence type="predicted"/>
<comment type="caution">
    <text evidence="2">The sequence shown here is derived from an EMBL/GenBank/DDBJ whole genome shotgun (WGS) entry which is preliminary data.</text>
</comment>
<protein>
    <recommendedName>
        <fullName evidence="4">BTB domain-containing protein</fullName>
    </recommendedName>
</protein>
<evidence type="ECO:0000313" key="2">
    <source>
        <dbReference type="EMBL" id="GJN36641.1"/>
    </source>
</evidence>
<dbReference type="PANTHER" id="PTHR24413">
    <property type="entry name" value="SPECKLE-TYPE POZ PROTEIN"/>
    <property type="match status" value="1"/>
</dbReference>
<organism evidence="2 3">
    <name type="scientific">Eleusine coracana subsp. coracana</name>
    <dbReference type="NCBI Taxonomy" id="191504"/>
    <lineage>
        <taxon>Eukaryota</taxon>
        <taxon>Viridiplantae</taxon>
        <taxon>Streptophyta</taxon>
        <taxon>Embryophyta</taxon>
        <taxon>Tracheophyta</taxon>
        <taxon>Spermatophyta</taxon>
        <taxon>Magnoliopsida</taxon>
        <taxon>Liliopsida</taxon>
        <taxon>Poales</taxon>
        <taxon>Poaceae</taxon>
        <taxon>PACMAD clade</taxon>
        <taxon>Chloridoideae</taxon>
        <taxon>Cynodonteae</taxon>
        <taxon>Eleusininae</taxon>
        <taxon>Eleusine</taxon>
    </lineage>
</organism>
<sequence length="136" mass="15494">MNFCVFSALLDYIYSDSLPTDMDYGQDDEEGVTQMFRGLLLAADRYCKGRLKLLCEHELCKALDIENVIEMLEFANIRTAASSGNIDISIQFYKGTRLCADFRKSGPIYNRAAPVREHYRNLEVRQAAKHTAKSIN</sequence>
<dbReference type="SUPFAM" id="SSF54695">
    <property type="entry name" value="POZ domain"/>
    <property type="match status" value="1"/>
</dbReference>
<gene>
    <name evidence="2" type="primary">gb25521</name>
    <name evidence="2" type="ORF">PR202_gb25521</name>
</gene>
<dbReference type="InterPro" id="IPR011333">
    <property type="entry name" value="SKP1/BTB/POZ_sf"/>
</dbReference>
<reference evidence="2" key="2">
    <citation type="submission" date="2021-12" db="EMBL/GenBank/DDBJ databases">
        <title>Resequencing data analysis of finger millet.</title>
        <authorList>
            <person name="Hatakeyama M."/>
            <person name="Aluri S."/>
            <person name="Balachadran M.T."/>
            <person name="Sivarajan S.R."/>
            <person name="Poveda L."/>
            <person name="Shimizu-Inatsugi R."/>
            <person name="Schlapbach R."/>
            <person name="Sreeman S.M."/>
            <person name="Shimizu K.K."/>
        </authorList>
    </citation>
    <scope>NUCLEOTIDE SEQUENCE</scope>
</reference>
<evidence type="ECO:0008006" key="4">
    <source>
        <dbReference type="Google" id="ProtNLM"/>
    </source>
</evidence>
<accession>A0AAV5FNS5</accession>
<evidence type="ECO:0000256" key="1">
    <source>
        <dbReference type="ARBA" id="ARBA00004906"/>
    </source>
</evidence>
<evidence type="ECO:0000313" key="3">
    <source>
        <dbReference type="Proteomes" id="UP001054889"/>
    </source>
</evidence>